<name>A0A820URH3_9BILA</name>
<accession>A0A820URH3</accession>
<evidence type="ECO:0000313" key="2">
    <source>
        <dbReference type="Proteomes" id="UP000663862"/>
    </source>
</evidence>
<evidence type="ECO:0000313" key="1">
    <source>
        <dbReference type="EMBL" id="CAF4489187.1"/>
    </source>
</evidence>
<protein>
    <submittedName>
        <fullName evidence="1">Uncharacterized protein</fullName>
    </submittedName>
</protein>
<dbReference type="EMBL" id="CAJOBQ010001458">
    <property type="protein sequence ID" value="CAF4489187.1"/>
    <property type="molecule type" value="Genomic_DNA"/>
</dbReference>
<sequence>MSSPLHSISLRSSSHLQGGTITWRIKDSSTSKKSVRILITQTYSWIYTSGRCDNGQIATNQLVAGSVETLTCSPSSPSSFGIVSAIPYCTDVSSLSGVAIGQGSDIVSLSQVRRPGNDMFNNAPVAAVMFPINIQQNHKTLITVSVSDPDGDIIRCRWANSLNGVDECSSIAASGYAIALMVEDFINSSSTTPLSSAPVQFIVKIITPPSCSILPEVFLTGESYTPVKVNETFISQLLVSLTKLTSLLYYKTLTMAPTIYQLGYQVMCTIVLNSQCLQSSQYCFTIYVTENGTTECPRVINNATPVTASTSILSTATAPYQLKYQHACE</sequence>
<dbReference type="AlphaFoldDB" id="A0A820URH3"/>
<proteinExistence type="predicted"/>
<gene>
    <name evidence="1" type="ORF">TSG867_LOCUS20174</name>
</gene>
<comment type="caution">
    <text evidence="1">The sequence shown here is derived from an EMBL/GenBank/DDBJ whole genome shotgun (WGS) entry which is preliminary data.</text>
</comment>
<reference evidence="1" key="1">
    <citation type="submission" date="2021-02" db="EMBL/GenBank/DDBJ databases">
        <authorList>
            <person name="Nowell W R."/>
        </authorList>
    </citation>
    <scope>NUCLEOTIDE SEQUENCE</scope>
</reference>
<dbReference type="Proteomes" id="UP000663862">
    <property type="component" value="Unassembled WGS sequence"/>
</dbReference>
<organism evidence="1 2">
    <name type="scientific">Rotaria socialis</name>
    <dbReference type="NCBI Taxonomy" id="392032"/>
    <lineage>
        <taxon>Eukaryota</taxon>
        <taxon>Metazoa</taxon>
        <taxon>Spiralia</taxon>
        <taxon>Gnathifera</taxon>
        <taxon>Rotifera</taxon>
        <taxon>Eurotatoria</taxon>
        <taxon>Bdelloidea</taxon>
        <taxon>Philodinida</taxon>
        <taxon>Philodinidae</taxon>
        <taxon>Rotaria</taxon>
    </lineage>
</organism>